<accession>A0A4S8QHB0</accession>
<dbReference type="Gene3D" id="1.10.150.280">
    <property type="entry name" value="AF1531-like domain"/>
    <property type="match status" value="1"/>
</dbReference>
<reference evidence="3" key="1">
    <citation type="submission" date="2019-04" db="EMBL/GenBank/DDBJ databases">
        <title>Nocardioides xinjiangensis sp. nov.</title>
        <authorList>
            <person name="Liu S."/>
        </authorList>
    </citation>
    <scope>NUCLEOTIDE SEQUENCE [LARGE SCALE GENOMIC DNA]</scope>
    <source>
        <strain evidence="3">18</strain>
    </source>
</reference>
<gene>
    <name evidence="2" type="ORF">FAB82_14160</name>
</gene>
<keyword evidence="1" id="KW-0812">Transmembrane</keyword>
<sequence length="235" mass="25202">MTASGPYVPPTNSPKRTTTNFSRSGTILWALLPLLTCGLGTPIAFAIALSRRRTTNTLIGLIVYSATLIAACGIMGSFGDQAPSGVDAMNIAFIGLGTLGATGHLFVIRPSVWEKPARPQVPVARLEGTEVVDRARHLREQARRTVDADPMLAKRLGIGRPDLPRQFDDGGLVDLNHAPAHVLAGLPGVTITSARQIQDWVARSGPFGSLGEVLLVIEISPTFEHHLREYVVFIP</sequence>
<protein>
    <submittedName>
        <fullName evidence="2">Helix-hairpin-helix domain-containing protein</fullName>
    </submittedName>
</protein>
<dbReference type="EMBL" id="STGY01000055">
    <property type="protein sequence ID" value="THV40789.1"/>
    <property type="molecule type" value="Genomic_DNA"/>
</dbReference>
<dbReference type="RefSeq" id="WP_136535188.1">
    <property type="nucleotide sequence ID" value="NZ_STGY01000055.1"/>
</dbReference>
<keyword evidence="3" id="KW-1185">Reference proteome</keyword>
<name>A0A4S8QHB0_9ACTN</name>
<feature type="transmembrane region" description="Helical" evidence="1">
    <location>
        <begin position="27"/>
        <end position="49"/>
    </location>
</feature>
<dbReference type="SUPFAM" id="SSF81585">
    <property type="entry name" value="PsbU/PolX domain-like"/>
    <property type="match status" value="1"/>
</dbReference>
<evidence type="ECO:0000313" key="3">
    <source>
        <dbReference type="Proteomes" id="UP000308760"/>
    </source>
</evidence>
<keyword evidence="1" id="KW-0472">Membrane</keyword>
<feature type="transmembrane region" description="Helical" evidence="1">
    <location>
        <begin position="91"/>
        <end position="108"/>
    </location>
</feature>
<dbReference type="AlphaFoldDB" id="A0A4S8QHB0"/>
<organism evidence="2 3">
    <name type="scientific">Glycomyces buryatensis</name>
    <dbReference type="NCBI Taxonomy" id="2570927"/>
    <lineage>
        <taxon>Bacteria</taxon>
        <taxon>Bacillati</taxon>
        <taxon>Actinomycetota</taxon>
        <taxon>Actinomycetes</taxon>
        <taxon>Glycomycetales</taxon>
        <taxon>Glycomycetaceae</taxon>
        <taxon>Glycomyces</taxon>
    </lineage>
</organism>
<comment type="caution">
    <text evidence="2">The sequence shown here is derived from an EMBL/GenBank/DDBJ whole genome shotgun (WGS) entry which is preliminary data.</text>
</comment>
<evidence type="ECO:0000256" key="1">
    <source>
        <dbReference type="SAM" id="Phobius"/>
    </source>
</evidence>
<dbReference type="Proteomes" id="UP000308760">
    <property type="component" value="Unassembled WGS sequence"/>
</dbReference>
<proteinExistence type="predicted"/>
<dbReference type="OrthoDB" id="5184981at2"/>
<keyword evidence="1" id="KW-1133">Transmembrane helix</keyword>
<evidence type="ECO:0000313" key="2">
    <source>
        <dbReference type="EMBL" id="THV40789.1"/>
    </source>
</evidence>
<reference evidence="2 3" key="2">
    <citation type="submission" date="2019-05" db="EMBL/GenBank/DDBJ databases">
        <title>Glycomyces buryatensis sp. nov.</title>
        <authorList>
            <person name="Nikitina E."/>
        </authorList>
    </citation>
    <scope>NUCLEOTIDE SEQUENCE [LARGE SCALE GENOMIC DNA]</scope>
    <source>
        <strain evidence="2 3">18</strain>
    </source>
</reference>
<feature type="transmembrane region" description="Helical" evidence="1">
    <location>
        <begin position="61"/>
        <end position="79"/>
    </location>
</feature>